<evidence type="ECO:0000256" key="1">
    <source>
        <dbReference type="SAM" id="MobiDB-lite"/>
    </source>
</evidence>
<feature type="region of interest" description="Disordered" evidence="1">
    <location>
        <begin position="1"/>
        <end position="37"/>
    </location>
</feature>
<dbReference type="AlphaFoldDB" id="A0A1L7WVJ3"/>
<dbReference type="Proteomes" id="UP000184330">
    <property type="component" value="Unassembled WGS sequence"/>
</dbReference>
<keyword evidence="3" id="KW-1185">Reference proteome</keyword>
<name>A0A1L7WVJ3_9HELO</name>
<sequence length="248" mass="29435">MDNSSTPRGRSYTPDTAKSIVSTEPFPPSIDQPLEPVYVPRKPSKTFDEMFPNKAKYMSKLTISDFVTLPPSEANPKTFWKEPLQRAQFLEPEPEYERPFCERIGEKEIEERRERLEESYWTYDHLLSSGRGNAERKQKLGEMGKVERRMEELVREHERIMGSVRQVESGKRRPWSWKKNDDTKMMRLTDGEMMRIGGKVYEEREDREGLKRSHEKSEDRERLEGGVWRRMTLRLSMGGSKLRKRMFH</sequence>
<dbReference type="EMBL" id="FJOG01000008">
    <property type="protein sequence ID" value="CZR56789.1"/>
    <property type="molecule type" value="Genomic_DNA"/>
</dbReference>
<protein>
    <submittedName>
        <fullName evidence="2">Uncharacterized protein</fullName>
    </submittedName>
</protein>
<organism evidence="2 3">
    <name type="scientific">Phialocephala subalpina</name>
    <dbReference type="NCBI Taxonomy" id="576137"/>
    <lineage>
        <taxon>Eukaryota</taxon>
        <taxon>Fungi</taxon>
        <taxon>Dikarya</taxon>
        <taxon>Ascomycota</taxon>
        <taxon>Pezizomycotina</taxon>
        <taxon>Leotiomycetes</taxon>
        <taxon>Helotiales</taxon>
        <taxon>Mollisiaceae</taxon>
        <taxon>Phialocephala</taxon>
        <taxon>Phialocephala fortinii species complex</taxon>
    </lineage>
</organism>
<feature type="compositionally biased region" description="Polar residues" evidence="1">
    <location>
        <begin position="1"/>
        <end position="22"/>
    </location>
</feature>
<feature type="region of interest" description="Disordered" evidence="1">
    <location>
        <begin position="201"/>
        <end position="223"/>
    </location>
</feature>
<evidence type="ECO:0000313" key="3">
    <source>
        <dbReference type="Proteomes" id="UP000184330"/>
    </source>
</evidence>
<evidence type="ECO:0000313" key="2">
    <source>
        <dbReference type="EMBL" id="CZR56789.1"/>
    </source>
</evidence>
<accession>A0A1L7WVJ3</accession>
<reference evidence="2 3" key="1">
    <citation type="submission" date="2016-03" db="EMBL/GenBank/DDBJ databases">
        <authorList>
            <person name="Ploux O."/>
        </authorList>
    </citation>
    <scope>NUCLEOTIDE SEQUENCE [LARGE SCALE GENOMIC DNA]</scope>
    <source>
        <strain evidence="2 3">UAMH 11012</strain>
    </source>
</reference>
<dbReference type="OrthoDB" id="10617371at2759"/>
<proteinExistence type="predicted"/>
<gene>
    <name evidence="2" type="ORF">PAC_06678</name>
</gene>